<name>A0A538TAB5_UNCEI</name>
<dbReference type="InterPro" id="IPR034660">
    <property type="entry name" value="DinB/YfiT-like"/>
</dbReference>
<dbReference type="Proteomes" id="UP000316852">
    <property type="component" value="Unassembled WGS sequence"/>
</dbReference>
<evidence type="ECO:0000313" key="2">
    <source>
        <dbReference type="EMBL" id="TMQ60568.1"/>
    </source>
</evidence>
<dbReference type="Gene3D" id="1.20.120.450">
    <property type="entry name" value="dinb family like domain"/>
    <property type="match status" value="1"/>
</dbReference>
<comment type="caution">
    <text evidence="2">The sequence shown here is derived from an EMBL/GenBank/DDBJ whole genome shotgun (WGS) entry which is preliminary data.</text>
</comment>
<proteinExistence type="predicted"/>
<dbReference type="AlphaFoldDB" id="A0A538TAB5"/>
<feature type="domain" description="DinB-like" evidence="1">
    <location>
        <begin position="42"/>
        <end position="177"/>
    </location>
</feature>
<dbReference type="EMBL" id="VBOW01000013">
    <property type="protein sequence ID" value="TMQ60568.1"/>
    <property type="molecule type" value="Genomic_DNA"/>
</dbReference>
<reference evidence="2 3" key="1">
    <citation type="journal article" date="2019" name="Nat. Microbiol.">
        <title>Mediterranean grassland soil C-N compound turnover is dependent on rainfall and depth, and is mediated by genomically divergent microorganisms.</title>
        <authorList>
            <person name="Diamond S."/>
            <person name="Andeer P.F."/>
            <person name="Li Z."/>
            <person name="Crits-Christoph A."/>
            <person name="Burstein D."/>
            <person name="Anantharaman K."/>
            <person name="Lane K.R."/>
            <person name="Thomas B.C."/>
            <person name="Pan C."/>
            <person name="Northen T.R."/>
            <person name="Banfield J.F."/>
        </authorList>
    </citation>
    <scope>NUCLEOTIDE SEQUENCE [LARGE SCALE GENOMIC DNA]</scope>
    <source>
        <strain evidence="2">WS_6</strain>
    </source>
</reference>
<evidence type="ECO:0000313" key="3">
    <source>
        <dbReference type="Proteomes" id="UP000316852"/>
    </source>
</evidence>
<gene>
    <name evidence="2" type="ORF">E6K76_00820</name>
</gene>
<accession>A0A538TAB5</accession>
<dbReference type="SUPFAM" id="SSF109854">
    <property type="entry name" value="DinB/YfiT-like putative metalloenzymes"/>
    <property type="match status" value="1"/>
</dbReference>
<dbReference type="InterPro" id="IPR024775">
    <property type="entry name" value="DinB-like"/>
</dbReference>
<sequence length="186" mass="21751">MKRFPSARRTRSRRIAITPEVRAYVRKIDAYRAGRNPIGLMKTAPAKFARAVAGLSAAQMRRRPSRGKWSIIEILGHLHDTEVVYGYRYRLSLSQPGSDILGYDQARWADELRHRRSKAKRLLEQIRILREGNLDAVLRVPRRSWKRYGMHSERGKETVQRTLELIAGHDLNHIDQIRAIRNKYGW</sequence>
<organism evidence="2 3">
    <name type="scientific">Eiseniibacteriota bacterium</name>
    <dbReference type="NCBI Taxonomy" id="2212470"/>
    <lineage>
        <taxon>Bacteria</taxon>
        <taxon>Candidatus Eiseniibacteriota</taxon>
    </lineage>
</organism>
<evidence type="ECO:0000259" key="1">
    <source>
        <dbReference type="Pfam" id="PF12867"/>
    </source>
</evidence>
<dbReference type="Pfam" id="PF12867">
    <property type="entry name" value="DinB_2"/>
    <property type="match status" value="1"/>
</dbReference>
<protein>
    <submittedName>
        <fullName evidence="2">DinB family protein</fullName>
    </submittedName>
</protein>